<evidence type="ECO:0000256" key="4">
    <source>
        <dbReference type="ARBA" id="ARBA00022989"/>
    </source>
</evidence>
<evidence type="ECO:0000256" key="5">
    <source>
        <dbReference type="ARBA" id="ARBA00023136"/>
    </source>
</evidence>
<comment type="caution">
    <text evidence="9">The sequence shown here is derived from an EMBL/GenBank/DDBJ whole genome shotgun (WGS) entry which is preliminary data.</text>
</comment>
<name>A0A2W1JYA6_9CYAN</name>
<dbReference type="GO" id="GO:0005886">
    <property type="term" value="C:plasma membrane"/>
    <property type="evidence" value="ECO:0007669"/>
    <property type="project" value="UniProtKB-SubCell"/>
</dbReference>
<gene>
    <name evidence="9" type="primary">comEC_1</name>
    <name evidence="9" type="ORF">C1752_00163</name>
</gene>
<dbReference type="RefSeq" id="WP_110984149.1">
    <property type="nucleotide sequence ID" value="NZ_CAWNWM010000001.1"/>
</dbReference>
<feature type="transmembrane region" description="Helical" evidence="6">
    <location>
        <begin position="332"/>
        <end position="351"/>
    </location>
</feature>
<keyword evidence="4 6" id="KW-1133">Transmembrane helix</keyword>
<evidence type="ECO:0000313" key="10">
    <source>
        <dbReference type="Proteomes" id="UP000248857"/>
    </source>
</evidence>
<sequence>MLPFSGVVLCLAFILGLLTTGMAWGWLVLILLGLMAALLRSQATRIKWLPFAWRMGPPAWHWFVAIGVALAAIGYLHIRVPYPSPLDISRTVPQLTSATRLEATVVGTVKTFPGVTRSQKSRFHLQASQVIVGSESQRVRSKVYVTVTQKQAQKIHPSQTVEISGFLYQPPRASLPKGFDFAQKLARQSIFVGLSGQKIKITDAGSTWGWWALRQRIVRSQVRYLGETEGALVSAMVLGGRSVDMPGKTQDDFRQAGLAHALAASGFHVSLILAAVLAFTRPLPLNQQAAIGCGTLLLFGGLSGFTPSVSRAILMGIASLSALVTNRRKQSVGLLLMIAVFLLVINPLWIWDLGFQLSFLATFGLIISIPTFMKVLDWLPPRLAALIAVPLAATLWTLPLQLFRFGIVPVYGLLANILATGFLVILTVGGFISGLMAALLPPLGGAVAGLLYYPAHVLIWMVDAVVQLPGSTTALGTVSILQLIILYALLLGAWLWPWGQRHWQFALATALCIIVLPVWQVQSNRFQVTLFDSVNPPIMVIQQPGATLLVNSGDPVTVQQSVIPFLGRQGVNGIDVAIATTSWPRLEEGWQTLLQRMPINTLSAGAGKDASAITDMLSASNPRAPVEMQVLQAQQPLTLGQVEVTFLRNQPAIVLMKIAQKNWLLLTGGPQSNPQAWLQTAQLPEIDVLWWVGQPGPLPETLKPETIIYSNKDRSLPASFEKLAPNTYWAVRDGAIQWTPSNGFRTTLSPGDQTAEIF</sequence>
<dbReference type="PANTHER" id="PTHR30619:SF1">
    <property type="entry name" value="RECOMBINATION PROTEIN 2"/>
    <property type="match status" value="1"/>
</dbReference>
<dbReference type="AlphaFoldDB" id="A0A2W1JYA6"/>
<keyword evidence="3 6" id="KW-0812">Transmembrane</keyword>
<feature type="transmembrane region" description="Helical" evidence="6">
    <location>
        <begin position="258"/>
        <end position="279"/>
    </location>
</feature>
<accession>A0A2W1JYA6</accession>
<feature type="transmembrane region" description="Helical" evidence="6">
    <location>
        <begin position="357"/>
        <end position="376"/>
    </location>
</feature>
<keyword evidence="10" id="KW-1185">Reference proteome</keyword>
<evidence type="ECO:0000256" key="6">
    <source>
        <dbReference type="SAM" id="Phobius"/>
    </source>
</evidence>
<dbReference type="InterPro" id="IPR052159">
    <property type="entry name" value="Competence_DNA_uptake"/>
</dbReference>
<dbReference type="InterPro" id="IPR004477">
    <property type="entry name" value="ComEC_N"/>
</dbReference>
<dbReference type="Pfam" id="PF13567">
    <property type="entry name" value="DUF4131"/>
    <property type="match status" value="1"/>
</dbReference>
<organism evidence="9 10">
    <name type="scientific">Acaryochloris thomasi RCC1774</name>
    <dbReference type="NCBI Taxonomy" id="1764569"/>
    <lineage>
        <taxon>Bacteria</taxon>
        <taxon>Bacillati</taxon>
        <taxon>Cyanobacteriota</taxon>
        <taxon>Cyanophyceae</taxon>
        <taxon>Acaryochloridales</taxon>
        <taxon>Acaryochloridaceae</taxon>
        <taxon>Acaryochloris</taxon>
        <taxon>Acaryochloris thomasi</taxon>
    </lineage>
</organism>
<feature type="transmembrane region" description="Helical" evidence="6">
    <location>
        <begin position="383"/>
        <end position="402"/>
    </location>
</feature>
<evidence type="ECO:0000259" key="8">
    <source>
        <dbReference type="Pfam" id="PF13567"/>
    </source>
</evidence>
<evidence type="ECO:0000313" key="9">
    <source>
        <dbReference type="EMBL" id="PZD75002.1"/>
    </source>
</evidence>
<reference evidence="9 10" key="1">
    <citation type="journal article" date="2018" name="Sci. Rep.">
        <title>A novel species of the marine cyanobacterium Acaryochloris with a unique pigment content and lifestyle.</title>
        <authorList>
            <person name="Partensky F."/>
            <person name="Six C."/>
            <person name="Ratin M."/>
            <person name="Garczarek L."/>
            <person name="Vaulot D."/>
            <person name="Probert I."/>
            <person name="Calteau A."/>
            <person name="Gourvil P."/>
            <person name="Marie D."/>
            <person name="Grebert T."/>
            <person name="Bouchier C."/>
            <person name="Le Panse S."/>
            <person name="Gachenot M."/>
            <person name="Rodriguez F."/>
            <person name="Garrido J.L."/>
        </authorList>
    </citation>
    <scope>NUCLEOTIDE SEQUENCE [LARGE SCALE GENOMIC DNA]</scope>
    <source>
        <strain evidence="9 10">RCC1774</strain>
    </source>
</reference>
<feature type="transmembrane region" description="Helical" evidence="6">
    <location>
        <begin position="7"/>
        <end position="39"/>
    </location>
</feature>
<feature type="domain" description="ComEC/Rec2-related protein" evidence="7">
    <location>
        <begin position="237"/>
        <end position="498"/>
    </location>
</feature>
<dbReference type="InterPro" id="IPR025405">
    <property type="entry name" value="DUF4131"/>
</dbReference>
<dbReference type="Proteomes" id="UP000248857">
    <property type="component" value="Unassembled WGS sequence"/>
</dbReference>
<comment type="subcellular location">
    <subcellularLocation>
        <location evidence="1">Cell membrane</location>
        <topology evidence="1">Multi-pass membrane protein</topology>
    </subcellularLocation>
</comment>
<evidence type="ECO:0000259" key="7">
    <source>
        <dbReference type="Pfam" id="PF03772"/>
    </source>
</evidence>
<dbReference type="Pfam" id="PF03772">
    <property type="entry name" value="Competence"/>
    <property type="match status" value="1"/>
</dbReference>
<keyword evidence="2" id="KW-1003">Cell membrane</keyword>
<evidence type="ECO:0000256" key="3">
    <source>
        <dbReference type="ARBA" id="ARBA00022692"/>
    </source>
</evidence>
<feature type="transmembrane region" description="Helical" evidence="6">
    <location>
        <begin position="503"/>
        <end position="521"/>
    </location>
</feature>
<dbReference type="OrthoDB" id="9761531at2"/>
<dbReference type="EMBL" id="PQWO01000001">
    <property type="protein sequence ID" value="PZD75002.1"/>
    <property type="molecule type" value="Genomic_DNA"/>
</dbReference>
<evidence type="ECO:0000256" key="1">
    <source>
        <dbReference type="ARBA" id="ARBA00004651"/>
    </source>
</evidence>
<evidence type="ECO:0000256" key="2">
    <source>
        <dbReference type="ARBA" id="ARBA00022475"/>
    </source>
</evidence>
<dbReference type="NCBIfam" id="TIGR00360">
    <property type="entry name" value="ComEC_N-term"/>
    <property type="match status" value="1"/>
</dbReference>
<dbReference type="PANTHER" id="PTHR30619">
    <property type="entry name" value="DNA INTERNALIZATION/COMPETENCE PROTEIN COMEC/REC2"/>
    <property type="match status" value="1"/>
</dbReference>
<proteinExistence type="predicted"/>
<feature type="transmembrane region" description="Helical" evidence="6">
    <location>
        <begin position="408"/>
        <end position="432"/>
    </location>
</feature>
<feature type="transmembrane region" description="Helical" evidence="6">
    <location>
        <begin position="439"/>
        <end position="462"/>
    </location>
</feature>
<feature type="domain" description="DUF4131" evidence="8">
    <location>
        <begin position="24"/>
        <end position="200"/>
    </location>
</feature>
<protein>
    <submittedName>
        <fullName evidence="9">ComE operon protein 3</fullName>
    </submittedName>
</protein>
<keyword evidence="5 6" id="KW-0472">Membrane</keyword>
<feature type="transmembrane region" description="Helical" evidence="6">
    <location>
        <begin position="59"/>
        <end position="78"/>
    </location>
</feature>
<feature type="transmembrane region" description="Helical" evidence="6">
    <location>
        <begin position="474"/>
        <end position="496"/>
    </location>
</feature>